<gene>
    <name evidence="2" type="ORF">B0H16DRAFT_1592700</name>
</gene>
<organism evidence="2 3">
    <name type="scientific">Mycena metata</name>
    <dbReference type="NCBI Taxonomy" id="1033252"/>
    <lineage>
        <taxon>Eukaryota</taxon>
        <taxon>Fungi</taxon>
        <taxon>Dikarya</taxon>
        <taxon>Basidiomycota</taxon>
        <taxon>Agaricomycotina</taxon>
        <taxon>Agaricomycetes</taxon>
        <taxon>Agaricomycetidae</taxon>
        <taxon>Agaricales</taxon>
        <taxon>Marasmiineae</taxon>
        <taxon>Mycenaceae</taxon>
        <taxon>Mycena</taxon>
    </lineage>
</organism>
<evidence type="ECO:0000313" key="3">
    <source>
        <dbReference type="Proteomes" id="UP001215598"/>
    </source>
</evidence>
<comment type="caution">
    <text evidence="2">The sequence shown here is derived from an EMBL/GenBank/DDBJ whole genome shotgun (WGS) entry which is preliminary data.</text>
</comment>
<reference evidence="2" key="1">
    <citation type="submission" date="2023-03" db="EMBL/GenBank/DDBJ databases">
        <title>Massive genome expansion in bonnet fungi (Mycena s.s.) driven by repeated elements and novel gene families across ecological guilds.</title>
        <authorList>
            <consortium name="Lawrence Berkeley National Laboratory"/>
            <person name="Harder C.B."/>
            <person name="Miyauchi S."/>
            <person name="Viragh M."/>
            <person name="Kuo A."/>
            <person name="Thoen E."/>
            <person name="Andreopoulos B."/>
            <person name="Lu D."/>
            <person name="Skrede I."/>
            <person name="Drula E."/>
            <person name="Henrissat B."/>
            <person name="Morin E."/>
            <person name="Kohler A."/>
            <person name="Barry K."/>
            <person name="LaButti K."/>
            <person name="Morin E."/>
            <person name="Salamov A."/>
            <person name="Lipzen A."/>
            <person name="Mereny Z."/>
            <person name="Hegedus B."/>
            <person name="Baldrian P."/>
            <person name="Stursova M."/>
            <person name="Weitz H."/>
            <person name="Taylor A."/>
            <person name="Grigoriev I.V."/>
            <person name="Nagy L.G."/>
            <person name="Martin F."/>
            <person name="Kauserud H."/>
        </authorList>
    </citation>
    <scope>NUCLEOTIDE SEQUENCE</scope>
    <source>
        <strain evidence="2">CBHHK182m</strain>
    </source>
</reference>
<evidence type="ECO:0000256" key="1">
    <source>
        <dbReference type="SAM" id="MobiDB-lite"/>
    </source>
</evidence>
<dbReference type="EMBL" id="JARKIB010000187">
    <property type="protein sequence ID" value="KAJ7726371.1"/>
    <property type="molecule type" value="Genomic_DNA"/>
</dbReference>
<sequence length="171" mass="19301">MGVRRVPSRNGHRMQTPRLRCSRWSSHRGSSRAQHWCLRRMAPRISGQIDAGRGYPTIDGAQSVILSVGRLLTILSSTATSCAMKDGNLGSAHSFILHRDAARWSRRQSWTYLHTAPFCLYPLYKVLSLDGAFCTCQELGVLFSRSCKPWRTEPFAPPSRSSRIAMPVRIR</sequence>
<dbReference type="AlphaFoldDB" id="A0AAD7MP18"/>
<accession>A0AAD7MP18</accession>
<protein>
    <submittedName>
        <fullName evidence="2">Uncharacterized protein</fullName>
    </submittedName>
</protein>
<evidence type="ECO:0000313" key="2">
    <source>
        <dbReference type="EMBL" id="KAJ7726371.1"/>
    </source>
</evidence>
<dbReference type="Proteomes" id="UP001215598">
    <property type="component" value="Unassembled WGS sequence"/>
</dbReference>
<proteinExistence type="predicted"/>
<name>A0AAD7MP18_9AGAR</name>
<feature type="region of interest" description="Disordered" evidence="1">
    <location>
        <begin position="1"/>
        <end position="26"/>
    </location>
</feature>
<keyword evidence="3" id="KW-1185">Reference proteome</keyword>
<feature type="compositionally biased region" description="Basic residues" evidence="1">
    <location>
        <begin position="1"/>
        <end position="12"/>
    </location>
</feature>